<evidence type="ECO:0000313" key="1">
    <source>
        <dbReference type="EMBL" id="OAB48963.1"/>
    </source>
</evidence>
<dbReference type="AlphaFoldDB" id="A0A168RGI8"/>
<dbReference type="RefSeq" id="WP_063626088.1">
    <property type="nucleotide sequence ID" value="NZ_LVLH01000028.1"/>
</dbReference>
<protein>
    <submittedName>
        <fullName evidence="1">Uncharacterized protein</fullName>
    </submittedName>
</protein>
<evidence type="ECO:0000313" key="2">
    <source>
        <dbReference type="Proteomes" id="UP000076983"/>
    </source>
</evidence>
<comment type="caution">
    <text evidence="1">The sequence shown here is derived from an EMBL/GenBank/DDBJ whole genome shotgun (WGS) entry which is preliminary data.</text>
</comment>
<dbReference type="PATRIC" id="fig|29557.3.peg.278"/>
<name>A0A168RGI8_9BACT</name>
<dbReference type="EMBL" id="LVLH01000028">
    <property type="protein sequence ID" value="OAB48963.1"/>
    <property type="molecule type" value="Genomic_DNA"/>
</dbReference>
<accession>A0A168RGI8</accession>
<keyword evidence="2" id="KW-1185">Reference proteome</keyword>
<dbReference type="OrthoDB" id="398253at2"/>
<dbReference type="Proteomes" id="UP000076983">
    <property type="component" value="Unassembled WGS sequence"/>
</dbReference>
<proteinExistence type="predicted"/>
<dbReference type="NCBIfam" id="NF045954">
    <property type="entry name" value="MAG1430_dom"/>
    <property type="match status" value="1"/>
</dbReference>
<reference evidence="1 2" key="1">
    <citation type="submission" date="2016-03" db="EMBL/GenBank/DDBJ databases">
        <title>Genome sequence of Mycoplasma gallinarum strain Mgn_IPT.</title>
        <authorList>
            <person name="Yacoub E."/>
            <person name="Sirand-Pugnet P."/>
            <person name="Barre A."/>
            <person name="Maurier F."/>
            <person name="Blanchard A."/>
            <person name="Ben Abdelmoumen B.M."/>
        </authorList>
    </citation>
    <scope>NUCLEOTIDE SEQUENCE [LARGE SCALE GENOMIC DNA]</scope>
    <source>
        <strain evidence="1 2">Mgn_IPT</strain>
    </source>
</reference>
<gene>
    <name evidence="1" type="ORF">MGALLINA_02950</name>
</gene>
<organism evidence="1 2">
    <name type="scientific">Mycoplasmopsis gallinarum</name>
    <dbReference type="NCBI Taxonomy" id="29557"/>
    <lineage>
        <taxon>Bacteria</taxon>
        <taxon>Bacillati</taxon>
        <taxon>Mycoplasmatota</taxon>
        <taxon>Mycoplasmoidales</taxon>
        <taxon>Metamycoplasmataceae</taxon>
        <taxon>Mycoplasmopsis</taxon>
    </lineage>
</organism>
<dbReference type="STRING" id="29557.MGALLINA_02950"/>
<sequence length="468" mass="53220">MKKYKLNVMLGSIVAIAGLSAIATVSTIAYLKRNQNASGEEQLKLYEFVATKNLNKDVLPSTYSYASYDIPYSSEQRDPDLKYNSNTDKGFWAYQLELNPNTSAYKTNNFDPLFNLKTKNNAPIDLLKDKYNIYYHSYANNINGTLFLKVSLEDKNTPSDTVSERMKTWKSFVYKIDGFKTLSQIPNEELDNPAVPSWNFSSTTTLNIDFSNDRLTSINDLLNNLNQNQIAQPDSTATAETWAAYKNQVKEAWDKTNKYLSFATKESGNQSYYMLDKNRPVWFSAVENSTMIKIHYYVKKFVPIASIDNLNAISEIELNQIYSQNININYAQLKEITSKIKVIPFNNADLTNDIPYGDNFIFVNSTTSSNPRHNTYGGYYEKLDLIFDNTLTNINNYELKFYKYNPETGGTKADDKYPNTPLVSYDAQTGQAKFAYILKLKNSSPINGIGEFIGVVTADAQFKIENNA</sequence>